<reference evidence="11" key="1">
    <citation type="journal article" date="2020" name="Stud. Mycol.">
        <title>101 Dothideomycetes genomes: a test case for predicting lifestyles and emergence of pathogens.</title>
        <authorList>
            <person name="Haridas S."/>
            <person name="Albert R."/>
            <person name="Binder M."/>
            <person name="Bloem J."/>
            <person name="Labutti K."/>
            <person name="Salamov A."/>
            <person name="Andreopoulos B."/>
            <person name="Baker S."/>
            <person name="Barry K."/>
            <person name="Bills G."/>
            <person name="Bluhm B."/>
            <person name="Cannon C."/>
            <person name="Castanera R."/>
            <person name="Culley D."/>
            <person name="Daum C."/>
            <person name="Ezra D."/>
            <person name="Gonzalez J."/>
            <person name="Henrissat B."/>
            <person name="Kuo A."/>
            <person name="Liang C."/>
            <person name="Lipzen A."/>
            <person name="Lutzoni F."/>
            <person name="Magnuson J."/>
            <person name="Mondo S."/>
            <person name="Nolan M."/>
            <person name="Ohm R."/>
            <person name="Pangilinan J."/>
            <person name="Park H.-J."/>
            <person name="Ramirez L."/>
            <person name="Alfaro M."/>
            <person name="Sun H."/>
            <person name="Tritt A."/>
            <person name="Yoshinaga Y."/>
            <person name="Zwiers L.-H."/>
            <person name="Turgeon B."/>
            <person name="Goodwin S."/>
            <person name="Spatafora J."/>
            <person name="Crous P."/>
            <person name="Grigoriev I."/>
        </authorList>
    </citation>
    <scope>NUCLEOTIDE SEQUENCE</scope>
    <source>
        <strain evidence="11">SCOH1-5</strain>
    </source>
</reference>
<keyword evidence="9" id="KW-0812">Transmembrane</keyword>
<keyword evidence="6" id="KW-0325">Glycoprotein</keyword>
<dbReference type="Pfam" id="PF20238">
    <property type="entry name" value="BIM1-like_dom"/>
    <property type="match status" value="1"/>
</dbReference>
<evidence type="ECO:0000259" key="10">
    <source>
        <dbReference type="Pfam" id="PF20238"/>
    </source>
</evidence>
<sequence length="255" mass="27255">MQPSYSVVLLAAARVFASHETPDAGDIGPAAFLWPRERPLIADADASPPCGSTNGLHTRTDFPMTNGRLALVARNKTRAVHVAVSYTDNPVSQDAFDVFDGPQQVQLGIGHTCIWAPATPPGVTIGSNATFQVFYTTGADVHFACADITYVESGAFNEPVPCFNASSTRPRGLNVRTIIVSPTAFPNNSPPWAEKDTRYAFISPGSITAVTMGSIVAAVLIALSLVSLWRRNKNGRAESTDMQEVEKGDSDSYSH</sequence>
<dbReference type="GO" id="GO:0005886">
    <property type="term" value="C:plasma membrane"/>
    <property type="evidence" value="ECO:0007669"/>
    <property type="project" value="UniProtKB-SubCell"/>
</dbReference>
<evidence type="ECO:0000256" key="4">
    <source>
        <dbReference type="ARBA" id="ARBA00022729"/>
    </source>
</evidence>
<dbReference type="GO" id="GO:0098552">
    <property type="term" value="C:side of membrane"/>
    <property type="evidence" value="ECO:0007669"/>
    <property type="project" value="UniProtKB-KW"/>
</dbReference>
<evidence type="ECO:0000256" key="2">
    <source>
        <dbReference type="ARBA" id="ARBA00022475"/>
    </source>
</evidence>
<evidence type="ECO:0000256" key="6">
    <source>
        <dbReference type="ARBA" id="ARBA00023180"/>
    </source>
</evidence>
<dbReference type="OrthoDB" id="2587363at2759"/>
<protein>
    <recommendedName>
        <fullName evidence="10">Copper acquisition factor BIM1-like domain-containing protein</fullName>
    </recommendedName>
</protein>
<evidence type="ECO:0000313" key="11">
    <source>
        <dbReference type="EMBL" id="KAF2215755.1"/>
    </source>
</evidence>
<evidence type="ECO:0000256" key="1">
    <source>
        <dbReference type="ARBA" id="ARBA00004609"/>
    </source>
</evidence>
<dbReference type="EMBL" id="ML992665">
    <property type="protein sequence ID" value="KAF2215755.1"/>
    <property type="molecule type" value="Genomic_DNA"/>
</dbReference>
<evidence type="ECO:0000256" key="9">
    <source>
        <dbReference type="SAM" id="Phobius"/>
    </source>
</evidence>
<evidence type="ECO:0000256" key="5">
    <source>
        <dbReference type="ARBA" id="ARBA00023136"/>
    </source>
</evidence>
<keyword evidence="7" id="KW-0449">Lipoprotein</keyword>
<keyword evidence="9" id="KW-1133">Transmembrane helix</keyword>
<feature type="region of interest" description="Disordered" evidence="8">
    <location>
        <begin position="236"/>
        <end position="255"/>
    </location>
</feature>
<dbReference type="InterPro" id="IPR046530">
    <property type="entry name" value="BIM1-like_dom"/>
</dbReference>
<keyword evidence="5 9" id="KW-0472">Membrane</keyword>
<feature type="transmembrane region" description="Helical" evidence="9">
    <location>
        <begin position="207"/>
        <end position="229"/>
    </location>
</feature>
<gene>
    <name evidence="11" type="ORF">CERZMDRAFT_94149</name>
</gene>
<evidence type="ECO:0000256" key="8">
    <source>
        <dbReference type="SAM" id="MobiDB-lite"/>
    </source>
</evidence>
<keyword evidence="2" id="KW-1003">Cell membrane</keyword>
<name>A0A6A6FQK5_9PEZI</name>
<accession>A0A6A6FQK5</accession>
<dbReference type="Proteomes" id="UP000799539">
    <property type="component" value="Unassembled WGS sequence"/>
</dbReference>
<keyword evidence="3" id="KW-0336">GPI-anchor</keyword>
<proteinExistence type="predicted"/>
<dbReference type="AlphaFoldDB" id="A0A6A6FQK5"/>
<dbReference type="PANTHER" id="PTHR34992:SF5">
    <property type="entry name" value="ANCHORED PROTEIN, PUTATIVE (AFU_ORTHOLOGUE AFUA_6G02800)-RELATED"/>
    <property type="match status" value="1"/>
</dbReference>
<evidence type="ECO:0000256" key="3">
    <source>
        <dbReference type="ARBA" id="ARBA00022622"/>
    </source>
</evidence>
<dbReference type="InterPro" id="IPR046936">
    <property type="entry name" value="BIM1-like"/>
</dbReference>
<evidence type="ECO:0000313" key="12">
    <source>
        <dbReference type="Proteomes" id="UP000799539"/>
    </source>
</evidence>
<organism evidence="11 12">
    <name type="scientific">Cercospora zeae-maydis SCOH1-5</name>
    <dbReference type="NCBI Taxonomy" id="717836"/>
    <lineage>
        <taxon>Eukaryota</taxon>
        <taxon>Fungi</taxon>
        <taxon>Dikarya</taxon>
        <taxon>Ascomycota</taxon>
        <taxon>Pezizomycotina</taxon>
        <taxon>Dothideomycetes</taxon>
        <taxon>Dothideomycetidae</taxon>
        <taxon>Mycosphaerellales</taxon>
        <taxon>Mycosphaerellaceae</taxon>
        <taxon>Cercospora</taxon>
    </lineage>
</organism>
<keyword evidence="12" id="KW-1185">Reference proteome</keyword>
<evidence type="ECO:0000256" key="7">
    <source>
        <dbReference type="ARBA" id="ARBA00023288"/>
    </source>
</evidence>
<feature type="domain" description="Copper acquisition factor BIM1-like" evidence="10">
    <location>
        <begin position="28"/>
        <end position="166"/>
    </location>
</feature>
<dbReference type="PANTHER" id="PTHR34992">
    <property type="entry name" value="HYPHAL ANASTAMOSIS-7 PROTEIN"/>
    <property type="match status" value="1"/>
</dbReference>
<comment type="subcellular location">
    <subcellularLocation>
        <location evidence="1">Cell membrane</location>
        <topology evidence="1">Lipid-anchor</topology>
        <topology evidence="1">GPI-anchor</topology>
    </subcellularLocation>
</comment>
<keyword evidence="4" id="KW-0732">Signal</keyword>